<evidence type="ECO:0000256" key="8">
    <source>
        <dbReference type="ARBA" id="ARBA00023014"/>
    </source>
</evidence>
<keyword evidence="3" id="KW-0004">4Fe-4S</keyword>
<keyword evidence="6" id="KW-0560">Oxidoreductase</keyword>
<dbReference type="InterPro" id="IPR007197">
    <property type="entry name" value="rSAM"/>
</dbReference>
<comment type="cofactor">
    <cofactor evidence="1">
        <name>[4Fe-4S] cluster</name>
        <dbReference type="ChEBI" id="CHEBI:49883"/>
    </cofactor>
</comment>
<keyword evidence="8" id="KW-0411">Iron-sulfur</keyword>
<dbReference type="GO" id="GO:0043365">
    <property type="term" value="F:[formate-C-acetyltransferase]-activating enzyme activity"/>
    <property type="evidence" value="ECO:0007669"/>
    <property type="project" value="InterPro"/>
</dbReference>
<dbReference type="InterPro" id="IPR058240">
    <property type="entry name" value="rSAM_sf"/>
</dbReference>
<keyword evidence="5" id="KW-0479">Metal-binding</keyword>
<feature type="domain" description="Radical SAM core" evidence="9">
    <location>
        <begin position="42"/>
        <end position="265"/>
    </location>
</feature>
<dbReference type="Gene3D" id="3.20.20.70">
    <property type="entry name" value="Aldolase class I"/>
    <property type="match status" value="1"/>
</dbReference>
<reference evidence="10 11" key="1">
    <citation type="submission" date="2016-10" db="EMBL/GenBank/DDBJ databases">
        <authorList>
            <person name="Cai Z."/>
        </authorList>
    </citation>
    <scope>NUCLEOTIDE SEQUENCE [LARGE SCALE GENOMIC DNA]</scope>
</reference>
<dbReference type="CDD" id="cd01335">
    <property type="entry name" value="Radical_SAM"/>
    <property type="match status" value="1"/>
</dbReference>
<dbReference type="PROSITE" id="PS51918">
    <property type="entry name" value="RADICAL_SAM"/>
    <property type="match status" value="1"/>
</dbReference>
<name>A0A383VBC2_TETOB</name>
<evidence type="ECO:0000313" key="10">
    <source>
        <dbReference type="EMBL" id="SZX62858.1"/>
    </source>
</evidence>
<dbReference type="InterPro" id="IPR013785">
    <property type="entry name" value="Aldolase_TIM"/>
</dbReference>
<keyword evidence="7" id="KW-0408">Iron</keyword>
<evidence type="ECO:0000256" key="1">
    <source>
        <dbReference type="ARBA" id="ARBA00001966"/>
    </source>
</evidence>
<evidence type="ECO:0000259" key="9">
    <source>
        <dbReference type="PROSITE" id="PS51918"/>
    </source>
</evidence>
<dbReference type="EMBL" id="FNXT01000268">
    <property type="protein sequence ID" value="SZX62858.1"/>
    <property type="molecule type" value="Genomic_DNA"/>
</dbReference>
<dbReference type="SFLD" id="SFLDG01066">
    <property type="entry name" value="organic_radical-activating_enz"/>
    <property type="match status" value="1"/>
</dbReference>
<dbReference type="PANTHER" id="PTHR30352">
    <property type="entry name" value="PYRUVATE FORMATE-LYASE-ACTIVATING ENZYME"/>
    <property type="match status" value="1"/>
</dbReference>
<dbReference type="Pfam" id="PF04055">
    <property type="entry name" value="Radical_SAM"/>
    <property type="match status" value="1"/>
</dbReference>
<evidence type="ECO:0000256" key="2">
    <source>
        <dbReference type="ARBA" id="ARBA00009777"/>
    </source>
</evidence>
<dbReference type="Proteomes" id="UP000256970">
    <property type="component" value="Unassembled WGS sequence"/>
</dbReference>
<dbReference type="NCBIfam" id="TIGR02493">
    <property type="entry name" value="PFLA"/>
    <property type="match status" value="1"/>
</dbReference>
<dbReference type="InterPro" id="IPR012838">
    <property type="entry name" value="PFL1_activating"/>
</dbReference>
<dbReference type="InterPro" id="IPR034457">
    <property type="entry name" value="Organic_radical-activating"/>
</dbReference>
<organism evidence="10 11">
    <name type="scientific">Tetradesmus obliquus</name>
    <name type="common">Green alga</name>
    <name type="synonym">Acutodesmus obliquus</name>
    <dbReference type="NCBI Taxonomy" id="3088"/>
    <lineage>
        <taxon>Eukaryota</taxon>
        <taxon>Viridiplantae</taxon>
        <taxon>Chlorophyta</taxon>
        <taxon>core chlorophytes</taxon>
        <taxon>Chlorophyceae</taxon>
        <taxon>CS clade</taxon>
        <taxon>Sphaeropleales</taxon>
        <taxon>Scenedesmaceae</taxon>
        <taxon>Tetradesmus</taxon>
    </lineage>
</organism>
<evidence type="ECO:0000256" key="6">
    <source>
        <dbReference type="ARBA" id="ARBA00023002"/>
    </source>
</evidence>
<evidence type="ECO:0000313" key="11">
    <source>
        <dbReference type="Proteomes" id="UP000256970"/>
    </source>
</evidence>
<proteinExistence type="inferred from homology"/>
<dbReference type="SFLD" id="SFLDS00029">
    <property type="entry name" value="Radical_SAM"/>
    <property type="match status" value="1"/>
</dbReference>
<accession>A0A383VBC2</accession>
<dbReference type="SUPFAM" id="SSF102114">
    <property type="entry name" value="Radical SAM enzymes"/>
    <property type="match status" value="1"/>
</dbReference>
<gene>
    <name evidence="10" type="ORF">BQ4739_LOCUS3436</name>
</gene>
<dbReference type="GO" id="GO:0046872">
    <property type="term" value="F:metal ion binding"/>
    <property type="evidence" value="ECO:0007669"/>
    <property type="project" value="UniProtKB-KW"/>
</dbReference>
<dbReference type="PANTHER" id="PTHR30352:SF5">
    <property type="entry name" value="PYRUVATE FORMATE-LYASE 1-ACTIVATING ENZYME"/>
    <property type="match status" value="1"/>
</dbReference>
<comment type="similarity">
    <text evidence="2">Belongs to the organic radical-activating enzymes family.</text>
</comment>
<dbReference type="PROSITE" id="PS01087">
    <property type="entry name" value="RADICAL_ACTIVATING"/>
    <property type="match status" value="1"/>
</dbReference>
<dbReference type="GO" id="GO:0051539">
    <property type="term" value="F:4 iron, 4 sulfur cluster binding"/>
    <property type="evidence" value="ECO:0007669"/>
    <property type="project" value="UniProtKB-KW"/>
</dbReference>
<keyword evidence="4" id="KW-0949">S-adenosyl-L-methionine</keyword>
<evidence type="ECO:0000256" key="5">
    <source>
        <dbReference type="ARBA" id="ARBA00022723"/>
    </source>
</evidence>
<protein>
    <recommendedName>
        <fullName evidence="9">Radical SAM core domain-containing protein</fullName>
    </recommendedName>
</protein>
<sequence length="301" mass="32543">MRVASIEATETAVQSRGGLALDSSSIPRVEGRIHSTESFSTVDGPGVRFIVFTQGCGMRCLFCSNPDTQSMTDGKLVSSKDIAAKLARMEPYLQPNGGGVTCSGGEPLLQPDFVAGVFQEAHALGLSTCLDTTGQGSKHKSWDHVLPHTDMVLFCIKHLDPMQYEHITGLHQSGSLAFAAELKERRIPFWLRYVLIPNLTDRVGDIEMLIAFAKAQPTLVGIELLPYHQLGKNKWDALGWPYPLEGVEPPSHECVLDVMHKLKDAGLHVLCDHKDAPTSGVARYSAISSSSNNNAGAHAAA</sequence>
<evidence type="ECO:0000256" key="3">
    <source>
        <dbReference type="ARBA" id="ARBA00022485"/>
    </source>
</evidence>
<dbReference type="InterPro" id="IPR001989">
    <property type="entry name" value="Radical_activat_CS"/>
</dbReference>
<evidence type="ECO:0000256" key="7">
    <source>
        <dbReference type="ARBA" id="ARBA00023004"/>
    </source>
</evidence>
<evidence type="ECO:0000256" key="4">
    <source>
        <dbReference type="ARBA" id="ARBA00022691"/>
    </source>
</evidence>
<dbReference type="AlphaFoldDB" id="A0A383VBC2"/>
<dbReference type="STRING" id="3088.A0A383VBC2"/>
<keyword evidence="11" id="KW-1185">Reference proteome</keyword>